<feature type="region of interest" description="Disordered" evidence="1">
    <location>
        <begin position="281"/>
        <end position="300"/>
    </location>
</feature>
<dbReference type="InterPro" id="IPR011650">
    <property type="entry name" value="Peptidase_M20_dimer"/>
</dbReference>
<dbReference type="RefSeq" id="WP_201683798.1">
    <property type="nucleotide sequence ID" value="NZ_JAEQNA010000003.1"/>
</dbReference>
<dbReference type="PANTHER" id="PTHR30575:SF0">
    <property type="entry name" value="XAA-ARG DIPEPTIDASE"/>
    <property type="match status" value="1"/>
</dbReference>
<proteinExistence type="predicted"/>
<keyword evidence="4" id="KW-1185">Reference proteome</keyword>
<comment type="caution">
    <text evidence="3">The sequence shown here is derived from an EMBL/GenBank/DDBJ whole genome shotgun (WGS) entry which is preliminary data.</text>
</comment>
<organism evidence="3 4">
    <name type="scientific">Ramlibacter aurantiacus</name>
    <dbReference type="NCBI Taxonomy" id="2801330"/>
    <lineage>
        <taxon>Bacteria</taxon>
        <taxon>Pseudomonadati</taxon>
        <taxon>Pseudomonadota</taxon>
        <taxon>Betaproteobacteria</taxon>
        <taxon>Burkholderiales</taxon>
        <taxon>Comamonadaceae</taxon>
        <taxon>Ramlibacter</taxon>
    </lineage>
</organism>
<gene>
    <name evidence="3" type="ORF">JI739_10205</name>
</gene>
<protein>
    <submittedName>
        <fullName evidence="3">Peptidase dimerization domain-containing protein</fullName>
    </submittedName>
</protein>
<dbReference type="Gene3D" id="3.30.70.360">
    <property type="match status" value="1"/>
</dbReference>
<dbReference type="Gene3D" id="3.40.630.10">
    <property type="entry name" value="Zn peptidases"/>
    <property type="match status" value="1"/>
</dbReference>
<evidence type="ECO:0000313" key="3">
    <source>
        <dbReference type="EMBL" id="MBL0420716.1"/>
    </source>
</evidence>
<dbReference type="GO" id="GO:0046657">
    <property type="term" value="P:folic acid catabolic process"/>
    <property type="evidence" value="ECO:0007669"/>
    <property type="project" value="TreeGrafter"/>
</dbReference>
<accession>A0A936ZQL5</accession>
<dbReference type="Proteomes" id="UP000613011">
    <property type="component" value="Unassembled WGS sequence"/>
</dbReference>
<dbReference type="InterPro" id="IPR036264">
    <property type="entry name" value="Bact_exopeptidase_dim_dom"/>
</dbReference>
<evidence type="ECO:0000259" key="2">
    <source>
        <dbReference type="Pfam" id="PF07687"/>
    </source>
</evidence>
<evidence type="ECO:0000256" key="1">
    <source>
        <dbReference type="SAM" id="MobiDB-lite"/>
    </source>
</evidence>
<dbReference type="GO" id="GO:0005737">
    <property type="term" value="C:cytoplasm"/>
    <property type="evidence" value="ECO:0007669"/>
    <property type="project" value="TreeGrafter"/>
</dbReference>
<evidence type="ECO:0000313" key="4">
    <source>
        <dbReference type="Proteomes" id="UP000613011"/>
    </source>
</evidence>
<reference evidence="3" key="1">
    <citation type="submission" date="2021-01" db="EMBL/GenBank/DDBJ databases">
        <title>Ramlibacter sp. strain AW1 16S ribosomal RNA gene Genome sequencing and assembly.</title>
        <authorList>
            <person name="Kang M."/>
        </authorList>
    </citation>
    <scope>NUCLEOTIDE SEQUENCE</scope>
    <source>
        <strain evidence="3">AW1</strain>
    </source>
</reference>
<dbReference type="PANTHER" id="PTHR30575">
    <property type="entry name" value="PEPTIDASE M20"/>
    <property type="match status" value="1"/>
</dbReference>
<dbReference type="SUPFAM" id="SSF53187">
    <property type="entry name" value="Zn-dependent exopeptidases"/>
    <property type="match status" value="1"/>
</dbReference>
<dbReference type="GO" id="GO:0071713">
    <property type="term" value="F:para-aminobenzoyl-glutamate hydrolase activity"/>
    <property type="evidence" value="ECO:0007669"/>
    <property type="project" value="TreeGrafter"/>
</dbReference>
<dbReference type="Pfam" id="PF07687">
    <property type="entry name" value="M20_dimer"/>
    <property type="match status" value="1"/>
</dbReference>
<dbReference type="AlphaFoldDB" id="A0A936ZQL5"/>
<dbReference type="InterPro" id="IPR052030">
    <property type="entry name" value="Peptidase_M20/M20A_hydrolases"/>
</dbReference>
<sequence>MTASESPEKKFLQDFIERNRDAIAGVGDSVFHFGELGMQEHRTCELLCSLLEEHGFASVSADFTFHGESAHAAMWPWRGRDALDAVVLMDMGIAQWREHMRTTITAHRVITHGGDQPNVIPARASVWWYFRDSTAEGARGLFEQAKKIAQGAALMTNTTVEVGVRSAVWPVLGNAVMAEVVQRNIEAIGMPGWTAREQDFARSLQRQAKVAEDGLRAAVAPLLGPSKQIPASNDAGDVSWKVPMTRVWFPSNVPNIPFHHWTGGAALATSIALPVAAARRPAGPGRAQCQDHGDLPPADGAALPEAAAALHRLIRPASLFTRID</sequence>
<feature type="domain" description="Peptidase M20 dimerisation" evidence="2">
    <location>
        <begin position="58"/>
        <end position="150"/>
    </location>
</feature>
<dbReference type="FunFam" id="3.30.70.360:FF:000004">
    <property type="entry name" value="Peptidase M20 domain-containing protein 2"/>
    <property type="match status" value="1"/>
</dbReference>
<dbReference type="GO" id="GO:0016805">
    <property type="term" value="F:dipeptidase activity"/>
    <property type="evidence" value="ECO:0007669"/>
    <property type="project" value="TreeGrafter"/>
</dbReference>
<dbReference type="SUPFAM" id="SSF55031">
    <property type="entry name" value="Bacterial exopeptidase dimerisation domain"/>
    <property type="match status" value="1"/>
</dbReference>
<dbReference type="EMBL" id="JAEQNA010000003">
    <property type="protein sequence ID" value="MBL0420716.1"/>
    <property type="molecule type" value="Genomic_DNA"/>
</dbReference>
<name>A0A936ZQL5_9BURK</name>